<dbReference type="InterPro" id="IPR036873">
    <property type="entry name" value="Rhodanese-like_dom_sf"/>
</dbReference>
<accession>A0AAC8PVA0</accession>
<dbReference type="Gene3D" id="3.40.250.10">
    <property type="entry name" value="Rhodanese-like domain"/>
    <property type="match status" value="1"/>
</dbReference>
<sequence>MERWFAFMGNHPILFGILAVLIIAFFMVEGKRNGRKVPPSELGLLVNNHRACVIDIRPANKFAASHISGSRNIPFNELKNHLDELRAIEEPVIFVCDIGMQSGAAVSLVGKPNFMRLSGGIQGYQAAGLPLAVAKVKK</sequence>
<dbReference type="PROSITE" id="PS50206">
    <property type="entry name" value="RHODANESE_3"/>
    <property type="match status" value="1"/>
</dbReference>
<dbReference type="SMART" id="SM00450">
    <property type="entry name" value="RHOD"/>
    <property type="match status" value="1"/>
</dbReference>
<dbReference type="InterPro" id="IPR050229">
    <property type="entry name" value="GlpE_sulfurtransferase"/>
</dbReference>
<proteinExistence type="predicted"/>
<dbReference type="AlphaFoldDB" id="A0AAC8PVA0"/>
<dbReference type="Pfam" id="PF00581">
    <property type="entry name" value="Rhodanese"/>
    <property type="match status" value="1"/>
</dbReference>
<dbReference type="RefSeq" id="WP_046696879.1">
    <property type="nucleotide sequence ID" value="NZ_CP011376.1"/>
</dbReference>
<dbReference type="PANTHER" id="PTHR43031">
    <property type="entry name" value="FAD-DEPENDENT OXIDOREDUCTASE"/>
    <property type="match status" value="1"/>
</dbReference>
<dbReference type="CDD" id="cd00158">
    <property type="entry name" value="RHOD"/>
    <property type="match status" value="1"/>
</dbReference>
<evidence type="ECO:0000259" key="2">
    <source>
        <dbReference type="PROSITE" id="PS50206"/>
    </source>
</evidence>
<keyword evidence="1" id="KW-0472">Membrane</keyword>
<organism evidence="3 4">
    <name type="scientific">Moraxella bovoculi</name>
    <dbReference type="NCBI Taxonomy" id="386891"/>
    <lineage>
        <taxon>Bacteria</taxon>
        <taxon>Pseudomonadati</taxon>
        <taxon>Pseudomonadota</taxon>
        <taxon>Gammaproteobacteria</taxon>
        <taxon>Moraxellales</taxon>
        <taxon>Moraxellaceae</taxon>
        <taxon>Moraxella</taxon>
    </lineage>
</organism>
<keyword evidence="1" id="KW-1133">Transmembrane helix</keyword>
<protein>
    <submittedName>
        <fullName evidence="3">Rhodanese</fullName>
    </submittedName>
</protein>
<feature type="domain" description="Rhodanese" evidence="2">
    <location>
        <begin position="47"/>
        <end position="133"/>
    </location>
</feature>
<dbReference type="InterPro" id="IPR001763">
    <property type="entry name" value="Rhodanese-like_dom"/>
</dbReference>
<evidence type="ECO:0000313" key="3">
    <source>
        <dbReference type="EMBL" id="AKG07444.1"/>
    </source>
</evidence>
<dbReference type="EMBL" id="CP011376">
    <property type="protein sequence ID" value="AKG07444.1"/>
    <property type="molecule type" value="Genomic_DNA"/>
</dbReference>
<feature type="transmembrane region" description="Helical" evidence="1">
    <location>
        <begin position="12"/>
        <end position="28"/>
    </location>
</feature>
<evidence type="ECO:0000256" key="1">
    <source>
        <dbReference type="SAM" id="Phobius"/>
    </source>
</evidence>
<name>A0AAC8PVA0_9GAMM</name>
<dbReference type="SUPFAM" id="SSF52821">
    <property type="entry name" value="Rhodanese/Cell cycle control phosphatase"/>
    <property type="match status" value="1"/>
</dbReference>
<keyword evidence="1" id="KW-0812">Transmembrane</keyword>
<dbReference type="PANTHER" id="PTHR43031:SF18">
    <property type="entry name" value="RHODANESE-RELATED SULFURTRANSFERASES"/>
    <property type="match status" value="1"/>
</dbReference>
<dbReference type="Proteomes" id="UP000077465">
    <property type="component" value="Chromosome"/>
</dbReference>
<reference evidence="3 4" key="1">
    <citation type="submission" date="2015-05" db="EMBL/GenBank/DDBJ databases">
        <authorList>
            <person name="Dickey A."/>
            <person name="Clawson M."/>
            <person name="Bono J."/>
            <person name="Loy J.D."/>
        </authorList>
    </citation>
    <scope>NUCLEOTIDE SEQUENCE [LARGE SCALE GENOMIC DNA]</scope>
    <source>
        <strain evidence="3 4">22581</strain>
    </source>
</reference>
<gene>
    <name evidence="3" type="ORF">AAX06_03865</name>
</gene>
<evidence type="ECO:0000313" key="4">
    <source>
        <dbReference type="Proteomes" id="UP000077465"/>
    </source>
</evidence>